<feature type="region of interest" description="Disordered" evidence="1">
    <location>
        <begin position="169"/>
        <end position="225"/>
    </location>
</feature>
<keyword evidence="3" id="KW-1185">Reference proteome</keyword>
<reference evidence="2 3" key="1">
    <citation type="submission" date="2019-02" db="EMBL/GenBank/DDBJ databases">
        <title>Genomic Encyclopedia of Type Strains, Phase IV (KMG-IV): sequencing the most valuable type-strain genomes for metagenomic binning, comparative biology and taxonomic classification.</title>
        <authorList>
            <person name="Goeker M."/>
        </authorList>
    </citation>
    <scope>NUCLEOTIDE SEQUENCE [LARGE SCALE GENOMIC DNA]</scope>
    <source>
        <strain evidence="2 3">DSM 19570</strain>
    </source>
</reference>
<evidence type="ECO:0000256" key="1">
    <source>
        <dbReference type="SAM" id="MobiDB-lite"/>
    </source>
</evidence>
<sequence length="225" mass="22232">MFGHRLARSAAFVAWALAAACAVYWGLRVGVGRPGLPPDAQPVSASGGLHGDISRLLGASQVAQADVPAPPGLASRFKLIGVMAPKTKATTPADPAPGIALISLDGKPPRAYRVGSRIDGELLLRSVAQRSAQVGAADGSVALTLELAPLPAPATGSLPSAAAGLVSAAAGREPPPIQPAPPGLAMAGVPPGQMAPVPPPPTSETGVPPEQGGPANPGGDPSLRR</sequence>
<protein>
    <submittedName>
        <fullName evidence="2">General secretion pathway protein C</fullName>
    </submittedName>
</protein>
<evidence type="ECO:0000313" key="3">
    <source>
        <dbReference type="Proteomes" id="UP000293671"/>
    </source>
</evidence>
<dbReference type="OrthoDB" id="9154044at2"/>
<dbReference type="AlphaFoldDB" id="A0A4Q7VZ14"/>
<name>A0A4Q7VZ14_9BURK</name>
<dbReference type="RefSeq" id="WP_130429845.1">
    <property type="nucleotide sequence ID" value="NZ_SHKP01000004.1"/>
</dbReference>
<feature type="compositionally biased region" description="Pro residues" evidence="1">
    <location>
        <begin position="173"/>
        <end position="182"/>
    </location>
</feature>
<dbReference type="Proteomes" id="UP000293671">
    <property type="component" value="Unassembled WGS sequence"/>
</dbReference>
<proteinExistence type="predicted"/>
<dbReference type="EMBL" id="SHKP01000004">
    <property type="protein sequence ID" value="RZU02054.1"/>
    <property type="molecule type" value="Genomic_DNA"/>
</dbReference>
<accession>A0A4Q7VZ14</accession>
<gene>
    <name evidence="2" type="ORF">EV670_0072</name>
</gene>
<dbReference type="PROSITE" id="PS51257">
    <property type="entry name" value="PROKAR_LIPOPROTEIN"/>
    <property type="match status" value="1"/>
</dbReference>
<evidence type="ECO:0000313" key="2">
    <source>
        <dbReference type="EMBL" id="RZU02054.1"/>
    </source>
</evidence>
<comment type="caution">
    <text evidence="2">The sequence shown here is derived from an EMBL/GenBank/DDBJ whole genome shotgun (WGS) entry which is preliminary data.</text>
</comment>
<organism evidence="2 3">
    <name type="scientific">Rivibacter subsaxonicus</name>
    <dbReference type="NCBI Taxonomy" id="457575"/>
    <lineage>
        <taxon>Bacteria</taxon>
        <taxon>Pseudomonadati</taxon>
        <taxon>Pseudomonadota</taxon>
        <taxon>Betaproteobacteria</taxon>
        <taxon>Burkholderiales</taxon>
        <taxon>Rivibacter</taxon>
    </lineage>
</organism>